<keyword evidence="4" id="KW-1185">Reference proteome</keyword>
<reference evidence="3" key="1">
    <citation type="submission" date="2023-03" db="EMBL/GenBank/DDBJ databases">
        <authorList>
            <person name="Julca I."/>
        </authorList>
    </citation>
    <scope>NUCLEOTIDE SEQUENCE</scope>
</reference>
<evidence type="ECO:0000313" key="3">
    <source>
        <dbReference type="EMBL" id="CAI9091606.1"/>
    </source>
</evidence>
<dbReference type="GO" id="GO:0080044">
    <property type="term" value="F:quercetin 7-O-glucosyltransferase activity"/>
    <property type="evidence" value="ECO:0007669"/>
    <property type="project" value="TreeGrafter"/>
</dbReference>
<evidence type="ECO:0000313" key="4">
    <source>
        <dbReference type="Proteomes" id="UP001161247"/>
    </source>
</evidence>
<dbReference type="GO" id="GO:0080043">
    <property type="term" value="F:quercetin 3-O-glucosyltransferase activity"/>
    <property type="evidence" value="ECO:0007669"/>
    <property type="project" value="TreeGrafter"/>
</dbReference>
<accession>A0AAV1C7X0</accession>
<name>A0AAV1C7X0_OLDCO</name>
<evidence type="ECO:0000256" key="1">
    <source>
        <dbReference type="ARBA" id="ARBA00009995"/>
    </source>
</evidence>
<gene>
    <name evidence="3" type="ORF">OLC1_LOCUS3494</name>
</gene>
<dbReference type="SUPFAM" id="SSF53756">
    <property type="entry name" value="UDP-Glycosyltransferase/glycogen phosphorylase"/>
    <property type="match status" value="1"/>
</dbReference>
<keyword evidence="2" id="KW-0808">Transferase</keyword>
<comment type="similarity">
    <text evidence="1">Belongs to the UDP-glycosyltransferase family.</text>
</comment>
<dbReference type="Pfam" id="PF00201">
    <property type="entry name" value="UDPGT"/>
    <property type="match status" value="1"/>
</dbReference>
<dbReference type="PANTHER" id="PTHR11926">
    <property type="entry name" value="GLUCOSYL/GLUCURONOSYL TRANSFERASES"/>
    <property type="match status" value="1"/>
</dbReference>
<dbReference type="EMBL" id="OX459118">
    <property type="protein sequence ID" value="CAI9091606.1"/>
    <property type="molecule type" value="Genomic_DNA"/>
</dbReference>
<sequence>MDHKLLPRVLIFPLPIQSPVNSMMKLAELLCLAGLQVTFLITKYNHKRLLHCTDIQTRLAEYHGQLHLETIEDGLPEDDPRNVEKFAEIIDSLQTVGQPFLRELLQENMSRNTPITCVIAEGFYYYALDITGELGIPLIFFETISPCCLWVYFCLTKLMEDGQLPFKGDDLDTLVTSIPGMEGVLRFRDLPDFCRRDYSLDGNARLVFKSIQAYPRAVGLILNSFAELESPVSSHLRSKVPHLYMIRLVQLHLKKAILQGQQSQEYPNLSNSFWVEDRNCLKWLDSQPSKSVIYISFGSLFNLSNEELLEFWHGVMKSGYRFLWLIRPGSIKEQNDGFLKGLNDKTNDLGLIVSWCPQEEVLAHPAIGGFLTHSGWNSTLESIIGMEESP</sequence>
<protein>
    <submittedName>
        <fullName evidence="3">OLC1v1026678C1</fullName>
    </submittedName>
</protein>
<dbReference type="AlphaFoldDB" id="A0AAV1C7X0"/>
<dbReference type="CDD" id="cd03784">
    <property type="entry name" value="GT1_Gtf-like"/>
    <property type="match status" value="1"/>
</dbReference>
<dbReference type="PANTHER" id="PTHR11926:SF1427">
    <property type="entry name" value="GLYCOSYLTRANSFERASE"/>
    <property type="match status" value="1"/>
</dbReference>
<evidence type="ECO:0000256" key="2">
    <source>
        <dbReference type="ARBA" id="ARBA00022679"/>
    </source>
</evidence>
<dbReference type="InterPro" id="IPR002213">
    <property type="entry name" value="UDP_glucos_trans"/>
</dbReference>
<organism evidence="3 4">
    <name type="scientific">Oldenlandia corymbosa var. corymbosa</name>
    <dbReference type="NCBI Taxonomy" id="529605"/>
    <lineage>
        <taxon>Eukaryota</taxon>
        <taxon>Viridiplantae</taxon>
        <taxon>Streptophyta</taxon>
        <taxon>Embryophyta</taxon>
        <taxon>Tracheophyta</taxon>
        <taxon>Spermatophyta</taxon>
        <taxon>Magnoliopsida</taxon>
        <taxon>eudicotyledons</taxon>
        <taxon>Gunneridae</taxon>
        <taxon>Pentapetalae</taxon>
        <taxon>asterids</taxon>
        <taxon>lamiids</taxon>
        <taxon>Gentianales</taxon>
        <taxon>Rubiaceae</taxon>
        <taxon>Rubioideae</taxon>
        <taxon>Spermacoceae</taxon>
        <taxon>Hedyotis-Oldenlandia complex</taxon>
        <taxon>Oldenlandia</taxon>
    </lineage>
</organism>
<dbReference type="Gene3D" id="3.40.50.2000">
    <property type="entry name" value="Glycogen Phosphorylase B"/>
    <property type="match status" value="2"/>
</dbReference>
<proteinExistence type="inferred from homology"/>
<dbReference type="Proteomes" id="UP001161247">
    <property type="component" value="Chromosome 1"/>
</dbReference>